<evidence type="ECO:0000256" key="3">
    <source>
        <dbReference type="ARBA" id="ARBA00023125"/>
    </source>
</evidence>
<dbReference type="Gene3D" id="1.10.10.10">
    <property type="entry name" value="Winged helix-like DNA-binding domain superfamily/Winged helix DNA-binding domain"/>
    <property type="match status" value="1"/>
</dbReference>
<keyword evidence="2" id="KW-0805">Transcription regulation</keyword>
<dbReference type="InterPro" id="IPR005119">
    <property type="entry name" value="LysR_subst-bd"/>
</dbReference>
<keyword evidence="3" id="KW-0238">DNA-binding</keyword>
<dbReference type="Proteomes" id="UP001500279">
    <property type="component" value="Unassembled WGS sequence"/>
</dbReference>
<dbReference type="SUPFAM" id="SSF53850">
    <property type="entry name" value="Periplasmic binding protein-like II"/>
    <property type="match status" value="1"/>
</dbReference>
<dbReference type="PROSITE" id="PS50931">
    <property type="entry name" value="HTH_LYSR"/>
    <property type="match status" value="1"/>
</dbReference>
<dbReference type="Pfam" id="PF03466">
    <property type="entry name" value="LysR_substrate"/>
    <property type="match status" value="1"/>
</dbReference>
<reference evidence="6 7" key="1">
    <citation type="journal article" date="2019" name="Int. J. Syst. Evol. Microbiol.">
        <title>The Global Catalogue of Microorganisms (GCM) 10K type strain sequencing project: providing services to taxonomists for standard genome sequencing and annotation.</title>
        <authorList>
            <consortium name="The Broad Institute Genomics Platform"/>
            <consortium name="The Broad Institute Genome Sequencing Center for Infectious Disease"/>
            <person name="Wu L."/>
            <person name="Ma J."/>
        </authorList>
    </citation>
    <scope>NUCLEOTIDE SEQUENCE [LARGE SCALE GENOMIC DNA]</scope>
    <source>
        <strain evidence="6 7">JCM 15503</strain>
    </source>
</reference>
<name>A0ABN1K217_9BURK</name>
<dbReference type="InterPro" id="IPR058163">
    <property type="entry name" value="LysR-type_TF_proteobact-type"/>
</dbReference>
<proteinExistence type="inferred from homology"/>
<accession>A0ABN1K217</accession>
<evidence type="ECO:0000259" key="5">
    <source>
        <dbReference type="PROSITE" id="PS50931"/>
    </source>
</evidence>
<sequence length="304" mass="31863">MRLPSLDALRAFDAAARLGTFERAADSLHITASAIGKRIAALEELLGVALFQRGGKALLLSAAGREYLGSVRSALELLAAVPLHQRAAQQRPRLRLCAPPTFARQVLVPALPGFAAEQPSVELEIVLSAPFIDAGGSDAELDVRHAAATANDPAVLMHDVLLPLASPALLAEAGPLAEPADLARLPLLRTPIEPWATWFEAVGLGWPEPDRGPRLVDLGLTLEAALQGQGVVLARPSLAREALRSGRLLPALGLGRTPWVAARWAYQLQSPLPAEGLAASGASWLRRACAQAATEGLALISGPA</sequence>
<evidence type="ECO:0000256" key="2">
    <source>
        <dbReference type="ARBA" id="ARBA00023015"/>
    </source>
</evidence>
<keyword evidence="7" id="KW-1185">Reference proteome</keyword>
<dbReference type="Pfam" id="PF00126">
    <property type="entry name" value="HTH_1"/>
    <property type="match status" value="1"/>
</dbReference>
<organism evidence="6 7">
    <name type="scientific">Ideonella azotifigens</name>
    <dbReference type="NCBI Taxonomy" id="513160"/>
    <lineage>
        <taxon>Bacteria</taxon>
        <taxon>Pseudomonadati</taxon>
        <taxon>Pseudomonadota</taxon>
        <taxon>Betaproteobacteria</taxon>
        <taxon>Burkholderiales</taxon>
        <taxon>Sphaerotilaceae</taxon>
        <taxon>Ideonella</taxon>
    </lineage>
</organism>
<evidence type="ECO:0000313" key="6">
    <source>
        <dbReference type="EMBL" id="GAA0752510.1"/>
    </source>
</evidence>
<dbReference type="PRINTS" id="PR00039">
    <property type="entry name" value="HTHLYSR"/>
</dbReference>
<evidence type="ECO:0000313" key="7">
    <source>
        <dbReference type="Proteomes" id="UP001500279"/>
    </source>
</evidence>
<evidence type="ECO:0000256" key="1">
    <source>
        <dbReference type="ARBA" id="ARBA00009437"/>
    </source>
</evidence>
<comment type="similarity">
    <text evidence="1">Belongs to the LysR transcriptional regulatory family.</text>
</comment>
<dbReference type="Gene3D" id="3.40.190.10">
    <property type="entry name" value="Periplasmic binding protein-like II"/>
    <property type="match status" value="2"/>
</dbReference>
<dbReference type="SUPFAM" id="SSF46785">
    <property type="entry name" value="Winged helix' DNA-binding domain"/>
    <property type="match status" value="1"/>
</dbReference>
<dbReference type="PANTHER" id="PTHR30537">
    <property type="entry name" value="HTH-TYPE TRANSCRIPTIONAL REGULATOR"/>
    <property type="match status" value="1"/>
</dbReference>
<comment type="caution">
    <text evidence="6">The sequence shown here is derived from an EMBL/GenBank/DDBJ whole genome shotgun (WGS) entry which is preliminary data.</text>
</comment>
<dbReference type="EMBL" id="BAAAEW010000014">
    <property type="protein sequence ID" value="GAA0752510.1"/>
    <property type="molecule type" value="Genomic_DNA"/>
</dbReference>
<dbReference type="PANTHER" id="PTHR30537:SF79">
    <property type="entry name" value="TRANSCRIPTIONAL REGULATOR-RELATED"/>
    <property type="match status" value="1"/>
</dbReference>
<keyword evidence="4" id="KW-0804">Transcription</keyword>
<feature type="domain" description="HTH lysR-type" evidence="5">
    <location>
        <begin position="4"/>
        <end position="61"/>
    </location>
</feature>
<evidence type="ECO:0000256" key="4">
    <source>
        <dbReference type="ARBA" id="ARBA00023163"/>
    </source>
</evidence>
<dbReference type="InterPro" id="IPR036388">
    <property type="entry name" value="WH-like_DNA-bd_sf"/>
</dbReference>
<gene>
    <name evidence="6" type="ORF">GCM10009107_26430</name>
</gene>
<dbReference type="InterPro" id="IPR000847">
    <property type="entry name" value="LysR_HTH_N"/>
</dbReference>
<dbReference type="InterPro" id="IPR036390">
    <property type="entry name" value="WH_DNA-bd_sf"/>
</dbReference>
<dbReference type="RefSeq" id="WP_231011559.1">
    <property type="nucleotide sequence ID" value="NZ_BAAAEW010000014.1"/>
</dbReference>
<protein>
    <submittedName>
        <fullName evidence="6">LysR substrate-binding domain-containing protein</fullName>
    </submittedName>
</protein>